<reference evidence="4" key="1">
    <citation type="journal article" date="2023" name="Mol. Phylogenet. Evol.">
        <title>Genome-scale phylogeny and comparative genomics of the fungal order Sordariales.</title>
        <authorList>
            <person name="Hensen N."/>
            <person name="Bonometti L."/>
            <person name="Westerberg I."/>
            <person name="Brannstrom I.O."/>
            <person name="Guillou S."/>
            <person name="Cros-Aarteil S."/>
            <person name="Calhoun S."/>
            <person name="Haridas S."/>
            <person name="Kuo A."/>
            <person name="Mondo S."/>
            <person name="Pangilinan J."/>
            <person name="Riley R."/>
            <person name="LaButti K."/>
            <person name="Andreopoulos B."/>
            <person name="Lipzen A."/>
            <person name="Chen C."/>
            <person name="Yan M."/>
            <person name="Daum C."/>
            <person name="Ng V."/>
            <person name="Clum A."/>
            <person name="Steindorff A."/>
            <person name="Ohm R.A."/>
            <person name="Martin F."/>
            <person name="Silar P."/>
            <person name="Natvig D.O."/>
            <person name="Lalanne C."/>
            <person name="Gautier V."/>
            <person name="Ament-Velasquez S.L."/>
            <person name="Kruys A."/>
            <person name="Hutchinson M.I."/>
            <person name="Powell A.J."/>
            <person name="Barry K."/>
            <person name="Miller A.N."/>
            <person name="Grigoriev I.V."/>
            <person name="Debuchy R."/>
            <person name="Gladieux P."/>
            <person name="Hiltunen Thoren M."/>
            <person name="Johannesson H."/>
        </authorList>
    </citation>
    <scope>NUCLEOTIDE SEQUENCE</scope>
    <source>
        <strain evidence="4">CBS 123565</strain>
    </source>
</reference>
<gene>
    <name evidence="4" type="ORF">BT67DRAFT_443393</name>
</gene>
<protein>
    <recommendedName>
        <fullName evidence="3">Zn(2)-C6 fungal-type domain-containing protein</fullName>
    </recommendedName>
</protein>
<dbReference type="GO" id="GO:0008270">
    <property type="term" value="F:zinc ion binding"/>
    <property type="evidence" value="ECO:0007669"/>
    <property type="project" value="InterPro"/>
</dbReference>
<comment type="caution">
    <text evidence="4">The sequence shown here is derived from an EMBL/GenBank/DDBJ whole genome shotgun (WGS) entry which is preliminary data.</text>
</comment>
<evidence type="ECO:0000313" key="5">
    <source>
        <dbReference type="Proteomes" id="UP001304895"/>
    </source>
</evidence>
<evidence type="ECO:0000259" key="3">
    <source>
        <dbReference type="PROSITE" id="PS50048"/>
    </source>
</evidence>
<keyword evidence="1" id="KW-0539">Nucleus</keyword>
<dbReference type="SMART" id="SM00066">
    <property type="entry name" value="GAL4"/>
    <property type="match status" value="1"/>
</dbReference>
<dbReference type="AlphaFoldDB" id="A0AAN6ZCM5"/>
<dbReference type="Pfam" id="PF00172">
    <property type="entry name" value="Zn_clus"/>
    <property type="match status" value="1"/>
</dbReference>
<dbReference type="InterPro" id="IPR021858">
    <property type="entry name" value="Fun_TF"/>
</dbReference>
<evidence type="ECO:0000256" key="1">
    <source>
        <dbReference type="ARBA" id="ARBA00023242"/>
    </source>
</evidence>
<dbReference type="PROSITE" id="PS00463">
    <property type="entry name" value="ZN2_CY6_FUNGAL_1"/>
    <property type="match status" value="1"/>
</dbReference>
<dbReference type="PANTHER" id="PTHR47784">
    <property type="entry name" value="STEROL UPTAKE CONTROL PROTEIN 2"/>
    <property type="match status" value="1"/>
</dbReference>
<evidence type="ECO:0000256" key="2">
    <source>
        <dbReference type="SAM" id="MobiDB-lite"/>
    </source>
</evidence>
<dbReference type="PROSITE" id="PS50048">
    <property type="entry name" value="ZN2_CY6_FUNGAL_2"/>
    <property type="match status" value="1"/>
</dbReference>
<organism evidence="4 5">
    <name type="scientific">Trichocladium antarcticum</name>
    <dbReference type="NCBI Taxonomy" id="1450529"/>
    <lineage>
        <taxon>Eukaryota</taxon>
        <taxon>Fungi</taxon>
        <taxon>Dikarya</taxon>
        <taxon>Ascomycota</taxon>
        <taxon>Pezizomycotina</taxon>
        <taxon>Sordariomycetes</taxon>
        <taxon>Sordariomycetidae</taxon>
        <taxon>Sordariales</taxon>
        <taxon>Chaetomiaceae</taxon>
        <taxon>Trichocladium</taxon>
    </lineage>
</organism>
<feature type="domain" description="Zn(2)-C6 fungal-type" evidence="3">
    <location>
        <begin position="29"/>
        <end position="59"/>
    </location>
</feature>
<dbReference type="GO" id="GO:0001228">
    <property type="term" value="F:DNA-binding transcription activator activity, RNA polymerase II-specific"/>
    <property type="evidence" value="ECO:0007669"/>
    <property type="project" value="TreeGrafter"/>
</dbReference>
<accession>A0AAN6ZCM5</accession>
<feature type="region of interest" description="Disordered" evidence="2">
    <location>
        <begin position="61"/>
        <end position="80"/>
    </location>
</feature>
<proteinExistence type="predicted"/>
<keyword evidence="5" id="KW-1185">Reference proteome</keyword>
<dbReference type="InterPro" id="IPR053157">
    <property type="entry name" value="Sterol_Uptake_Regulator"/>
</dbReference>
<evidence type="ECO:0000313" key="4">
    <source>
        <dbReference type="EMBL" id="KAK4133026.1"/>
    </source>
</evidence>
<dbReference type="InterPro" id="IPR036864">
    <property type="entry name" value="Zn2-C6_fun-type_DNA-bd_sf"/>
</dbReference>
<name>A0AAN6ZCM5_9PEZI</name>
<dbReference type="Pfam" id="PF11951">
    <property type="entry name" value="Fungal_trans_2"/>
    <property type="match status" value="1"/>
</dbReference>
<reference evidence="4" key="2">
    <citation type="submission" date="2023-05" db="EMBL/GenBank/DDBJ databases">
        <authorList>
            <consortium name="Lawrence Berkeley National Laboratory"/>
            <person name="Steindorff A."/>
            <person name="Hensen N."/>
            <person name="Bonometti L."/>
            <person name="Westerberg I."/>
            <person name="Brannstrom I.O."/>
            <person name="Guillou S."/>
            <person name="Cros-Aarteil S."/>
            <person name="Calhoun S."/>
            <person name="Haridas S."/>
            <person name="Kuo A."/>
            <person name="Mondo S."/>
            <person name="Pangilinan J."/>
            <person name="Riley R."/>
            <person name="Labutti K."/>
            <person name="Andreopoulos B."/>
            <person name="Lipzen A."/>
            <person name="Chen C."/>
            <person name="Yanf M."/>
            <person name="Daum C."/>
            <person name="Ng V."/>
            <person name="Clum A."/>
            <person name="Ohm R."/>
            <person name="Martin F."/>
            <person name="Silar P."/>
            <person name="Natvig D."/>
            <person name="Lalanne C."/>
            <person name="Gautier V."/>
            <person name="Ament-Velasquez S.L."/>
            <person name="Kruys A."/>
            <person name="Hutchinson M.I."/>
            <person name="Powell A.J."/>
            <person name="Barry K."/>
            <person name="Miller A.N."/>
            <person name="Grigoriev I.V."/>
            <person name="Debuchy R."/>
            <person name="Gladieux P."/>
            <person name="Thoren M.H."/>
            <person name="Johannesson H."/>
        </authorList>
    </citation>
    <scope>NUCLEOTIDE SEQUENCE</scope>
    <source>
        <strain evidence="4">CBS 123565</strain>
    </source>
</reference>
<dbReference type="Proteomes" id="UP001304895">
    <property type="component" value="Unassembled WGS sequence"/>
</dbReference>
<dbReference type="CDD" id="cd00067">
    <property type="entry name" value="GAL4"/>
    <property type="match status" value="1"/>
</dbReference>
<dbReference type="Gene3D" id="4.10.240.10">
    <property type="entry name" value="Zn(2)-C6 fungal-type DNA-binding domain"/>
    <property type="match status" value="1"/>
</dbReference>
<dbReference type="InterPro" id="IPR001138">
    <property type="entry name" value="Zn2Cys6_DnaBD"/>
</dbReference>
<dbReference type="PANTHER" id="PTHR47784:SF5">
    <property type="entry name" value="STEROL UPTAKE CONTROL PROTEIN 2"/>
    <property type="match status" value="1"/>
</dbReference>
<sequence>MERIGLPATTPLADKPFHTKRAHRKTRAGCRNCKARKVKCDEGRPGCRACTARNQTCIYTIPPKGPKPSSAPEQPGRPASSAMTVLHEPLFIPARHDELDMRLLWFYTTTTYTSFSTGGLRQRSVDIVLKVNVVQHAFANPFLMDCVLGLAAMHVNHLKLRHLGVPALKELAYRARALETYRRAVEAADPATFPALLACSLLLCGLSTHVFRGREAQPLAILDWMVLWKGIGTIVEVTRLPLRFQSSGIATLFFRPDADLDASAQRLPGYLLSIAASISAGDPDFPLVATYYAALQHLGSLYLELARGLGQMLLLRIATYPTFLPAAFINAARERRPRALVILAHYLVFVKLRVKTRWWMDGISDHEIPSIAAFLGPAWEHLLRVPVAALQLTDHEDIARLLLDDPPIGSAPKT</sequence>
<dbReference type="SUPFAM" id="SSF57701">
    <property type="entry name" value="Zn2/Cys6 DNA-binding domain"/>
    <property type="match status" value="1"/>
</dbReference>
<dbReference type="EMBL" id="MU853414">
    <property type="protein sequence ID" value="KAK4133026.1"/>
    <property type="molecule type" value="Genomic_DNA"/>
</dbReference>